<keyword evidence="3" id="KW-0723">Serine/threonine-protein kinase</keyword>
<dbReference type="Pfam" id="PF13947">
    <property type="entry name" value="GUB_WAK_bind"/>
    <property type="match status" value="1"/>
</dbReference>
<feature type="signal peptide" evidence="19">
    <location>
        <begin position="1"/>
        <end position="27"/>
    </location>
</feature>
<dbReference type="Gene3D" id="1.10.510.10">
    <property type="entry name" value="Transferase(Phosphotransferase) domain 1"/>
    <property type="match status" value="1"/>
</dbReference>
<proteinExistence type="predicted"/>
<dbReference type="PROSITE" id="PS00108">
    <property type="entry name" value="PROTEIN_KINASE_ST"/>
    <property type="match status" value="1"/>
</dbReference>
<keyword evidence="5 18" id="KW-0812">Transmembrane</keyword>
<evidence type="ECO:0000256" key="1">
    <source>
        <dbReference type="ARBA" id="ARBA00004167"/>
    </source>
</evidence>
<protein>
    <recommendedName>
        <fullName evidence="2">non-specific serine/threonine protein kinase</fullName>
        <ecNumber evidence="2">2.7.11.1</ecNumber>
    </recommendedName>
</protein>
<dbReference type="Gene3D" id="3.30.200.20">
    <property type="entry name" value="Phosphorylase Kinase, domain 1"/>
    <property type="match status" value="1"/>
</dbReference>
<keyword evidence="13 21" id="KW-0675">Receptor</keyword>
<sequence length="670" mass="75876">MKQLLLEPCFIFILLVISITNTPTCLCEDDARYANCRNAISCGNNNFNLKYPFWGEDRGSICGGPNYESEELTCEGQVPKITINFIRYRVLGWENTSQILKVARDDYWDNNTVCVNGDRNITFDNTQFQYDYDGLVNVTLFYDCPASSPTPTNSLLPPSSVFSFSCGGASVVYYTVQPLPSSYEAPCKIVVIPIFQTNNDSLDTPDRIIEALQGGFQIEWTGNYEECEKCTGSGGECGFDGNNFQCFCKDGPYSASCKEKSKVQLPTMIFIIVPTIISVALFFFCYYMVKRKSSLDHFRFPKYWVFTPKKSIKSVLKENFGNESATLEPLQFNLSILKAATNNFSDENRIGKGGFGEVYKGILHDGRQIAIKKLSKSSMQGSNEFKNEVLVIAKLQHRNLVTLIGFCLEEQNKILIYKYVPNKSLDYFLFDSQRPKLSWFQRYNIIGGIAQGILYLHEFSTLKVIHRDLKPSNILLDENMVPKISDFGLARIIEINQDQGGTNRIVGTFGYMPPEYAMFGQFSDKLDVFSFGVMILEIITGKKNLSSYEPHRVADGLLSYVWRQWREETLLGVLDSSIKDNYSEIEVIRCIHIGLLCVQQNPDVRPTMATIVSYLSSYLIDLPTPQEPAFFLHERIDPISLAQESGCNQSANRSIPFSVNKMSISDFIPR</sequence>
<dbReference type="FunFam" id="1.10.510.10:FF:000129">
    <property type="entry name" value="cysteine-rich receptor-like protein kinase 10"/>
    <property type="match status" value="1"/>
</dbReference>
<keyword evidence="10 17" id="KW-0067">ATP-binding</keyword>
<evidence type="ECO:0000256" key="10">
    <source>
        <dbReference type="ARBA" id="ARBA00022840"/>
    </source>
</evidence>
<evidence type="ECO:0000256" key="17">
    <source>
        <dbReference type="PROSITE-ProRule" id="PRU10141"/>
    </source>
</evidence>
<evidence type="ECO:0000256" key="15">
    <source>
        <dbReference type="ARBA" id="ARBA00047899"/>
    </source>
</evidence>
<evidence type="ECO:0000256" key="6">
    <source>
        <dbReference type="ARBA" id="ARBA00022729"/>
    </source>
</evidence>
<dbReference type="Pfam" id="PF14380">
    <property type="entry name" value="WAK_assoc"/>
    <property type="match status" value="1"/>
</dbReference>
<dbReference type="EC" id="2.7.11.1" evidence="2"/>
<dbReference type="SUPFAM" id="SSF56112">
    <property type="entry name" value="Protein kinase-like (PK-like)"/>
    <property type="match status" value="1"/>
</dbReference>
<dbReference type="InterPro" id="IPR032872">
    <property type="entry name" value="WAK_assoc_C"/>
</dbReference>
<evidence type="ECO:0000256" key="8">
    <source>
        <dbReference type="ARBA" id="ARBA00022741"/>
    </source>
</evidence>
<feature type="domain" description="Protein kinase" evidence="20">
    <location>
        <begin position="344"/>
        <end position="619"/>
    </location>
</feature>
<dbReference type="PROSITE" id="PS50011">
    <property type="entry name" value="PROTEIN_KINASE_DOM"/>
    <property type="match status" value="1"/>
</dbReference>
<evidence type="ECO:0000256" key="5">
    <source>
        <dbReference type="ARBA" id="ARBA00022692"/>
    </source>
</evidence>
<evidence type="ECO:0000256" key="4">
    <source>
        <dbReference type="ARBA" id="ARBA00022679"/>
    </source>
</evidence>
<gene>
    <name evidence="21" type="ORF">glysoja_036899</name>
</gene>
<comment type="catalytic activity">
    <reaction evidence="15">
        <text>L-threonyl-[protein] + ATP = O-phospho-L-threonyl-[protein] + ADP + H(+)</text>
        <dbReference type="Rhea" id="RHEA:46608"/>
        <dbReference type="Rhea" id="RHEA-COMP:11060"/>
        <dbReference type="Rhea" id="RHEA-COMP:11605"/>
        <dbReference type="ChEBI" id="CHEBI:15378"/>
        <dbReference type="ChEBI" id="CHEBI:30013"/>
        <dbReference type="ChEBI" id="CHEBI:30616"/>
        <dbReference type="ChEBI" id="CHEBI:61977"/>
        <dbReference type="ChEBI" id="CHEBI:456216"/>
        <dbReference type="EC" id="2.7.11.1"/>
    </reaction>
</comment>
<dbReference type="InterPro" id="IPR017441">
    <property type="entry name" value="Protein_kinase_ATP_BS"/>
</dbReference>
<keyword evidence="9 21" id="KW-0418">Kinase</keyword>
<dbReference type="InterPro" id="IPR011009">
    <property type="entry name" value="Kinase-like_dom_sf"/>
</dbReference>
<evidence type="ECO:0000256" key="3">
    <source>
        <dbReference type="ARBA" id="ARBA00022527"/>
    </source>
</evidence>
<dbReference type="InterPro" id="IPR000719">
    <property type="entry name" value="Prot_kinase_dom"/>
</dbReference>
<reference evidence="21" key="1">
    <citation type="submission" date="2014-07" db="EMBL/GenBank/DDBJ databases">
        <title>Identification of a novel salt tolerance gene in wild soybean by whole-genome sequencing.</title>
        <authorList>
            <person name="Lam H.-M."/>
            <person name="Qi X."/>
            <person name="Li M.-W."/>
            <person name="Liu X."/>
            <person name="Xie M."/>
            <person name="Ni M."/>
            <person name="Xu X."/>
        </authorList>
    </citation>
    <scope>NUCLEOTIDE SEQUENCE [LARGE SCALE GENOMIC DNA]</scope>
    <source>
        <tissue evidence="21">Root</tissue>
    </source>
</reference>
<dbReference type="GO" id="GO:0042742">
    <property type="term" value="P:defense response to bacterium"/>
    <property type="evidence" value="ECO:0007669"/>
    <property type="project" value="TreeGrafter"/>
</dbReference>
<keyword evidence="8 17" id="KW-0547">Nucleotide-binding</keyword>
<dbReference type="GO" id="GO:0005524">
    <property type="term" value="F:ATP binding"/>
    <property type="evidence" value="ECO:0007669"/>
    <property type="project" value="UniProtKB-UniRule"/>
</dbReference>
<dbReference type="GO" id="GO:0005886">
    <property type="term" value="C:plasma membrane"/>
    <property type="evidence" value="ECO:0007669"/>
    <property type="project" value="TreeGrafter"/>
</dbReference>
<evidence type="ECO:0000256" key="18">
    <source>
        <dbReference type="SAM" id="Phobius"/>
    </source>
</evidence>
<dbReference type="AlphaFoldDB" id="A0A0B2QBH2"/>
<evidence type="ECO:0000256" key="13">
    <source>
        <dbReference type="ARBA" id="ARBA00023170"/>
    </source>
</evidence>
<evidence type="ECO:0000256" key="11">
    <source>
        <dbReference type="ARBA" id="ARBA00022989"/>
    </source>
</evidence>
<dbReference type="SMART" id="SM00220">
    <property type="entry name" value="S_TKc"/>
    <property type="match status" value="1"/>
</dbReference>
<keyword evidence="14" id="KW-0325">Glycoprotein</keyword>
<dbReference type="GO" id="GO:0004674">
    <property type="term" value="F:protein serine/threonine kinase activity"/>
    <property type="evidence" value="ECO:0007669"/>
    <property type="project" value="UniProtKB-KW"/>
</dbReference>
<accession>A0A0B2QBH2</accession>
<dbReference type="EMBL" id="KN660355">
    <property type="protein sequence ID" value="KHN17294.1"/>
    <property type="molecule type" value="Genomic_DNA"/>
</dbReference>
<evidence type="ECO:0000256" key="16">
    <source>
        <dbReference type="ARBA" id="ARBA00048679"/>
    </source>
</evidence>
<feature type="chain" id="PRO_5002093580" description="non-specific serine/threonine protein kinase" evidence="19">
    <location>
        <begin position="28"/>
        <end position="670"/>
    </location>
</feature>
<dbReference type="GO" id="GO:0030247">
    <property type="term" value="F:polysaccharide binding"/>
    <property type="evidence" value="ECO:0007669"/>
    <property type="project" value="InterPro"/>
</dbReference>
<feature type="transmembrane region" description="Helical" evidence="18">
    <location>
        <begin position="268"/>
        <end position="289"/>
    </location>
</feature>
<keyword evidence="4 21" id="KW-0808">Transferase</keyword>
<evidence type="ECO:0000256" key="2">
    <source>
        <dbReference type="ARBA" id="ARBA00012513"/>
    </source>
</evidence>
<comment type="subcellular location">
    <subcellularLocation>
        <location evidence="1">Membrane</location>
        <topology evidence="1">Single-pass membrane protein</topology>
    </subcellularLocation>
</comment>
<keyword evidence="11 18" id="KW-1133">Transmembrane helix</keyword>
<evidence type="ECO:0000256" key="19">
    <source>
        <dbReference type="SAM" id="SignalP"/>
    </source>
</evidence>
<evidence type="ECO:0000256" key="7">
    <source>
        <dbReference type="ARBA" id="ARBA00022737"/>
    </source>
</evidence>
<keyword evidence="7" id="KW-0677">Repeat</keyword>
<evidence type="ECO:0000256" key="14">
    <source>
        <dbReference type="ARBA" id="ARBA00023180"/>
    </source>
</evidence>
<evidence type="ECO:0000256" key="12">
    <source>
        <dbReference type="ARBA" id="ARBA00023136"/>
    </source>
</evidence>
<dbReference type="PANTHER" id="PTHR27002">
    <property type="entry name" value="RECEPTOR-LIKE SERINE/THREONINE-PROTEIN KINASE SD1-8"/>
    <property type="match status" value="1"/>
</dbReference>
<evidence type="ECO:0000259" key="20">
    <source>
        <dbReference type="PROSITE" id="PS50011"/>
    </source>
</evidence>
<name>A0A0B2QBH2_GLYSO</name>
<dbReference type="GO" id="GO:0106310">
    <property type="term" value="F:protein serine kinase activity"/>
    <property type="evidence" value="ECO:0007669"/>
    <property type="project" value="RHEA"/>
</dbReference>
<dbReference type="Pfam" id="PF00069">
    <property type="entry name" value="Pkinase"/>
    <property type="match status" value="1"/>
</dbReference>
<keyword evidence="12 18" id="KW-0472">Membrane</keyword>
<evidence type="ECO:0000256" key="9">
    <source>
        <dbReference type="ARBA" id="ARBA00022777"/>
    </source>
</evidence>
<dbReference type="Proteomes" id="UP000053555">
    <property type="component" value="Unassembled WGS sequence"/>
</dbReference>
<dbReference type="FunFam" id="3.30.200.20:FF:000727">
    <property type="entry name" value="Cysteine-rich RLK (RECEPTOR-like protein kinase) 23"/>
    <property type="match status" value="1"/>
</dbReference>
<dbReference type="PANTHER" id="PTHR27002:SF402">
    <property type="entry name" value="CYSTEINE-RICH RECEPTOR-KINASE-LIKE PROTEIN"/>
    <property type="match status" value="1"/>
</dbReference>
<dbReference type="InterPro" id="IPR008271">
    <property type="entry name" value="Ser/Thr_kinase_AS"/>
</dbReference>
<keyword evidence="6 19" id="KW-0732">Signal</keyword>
<evidence type="ECO:0000313" key="21">
    <source>
        <dbReference type="EMBL" id="KHN17294.1"/>
    </source>
</evidence>
<dbReference type="PROSITE" id="PS00107">
    <property type="entry name" value="PROTEIN_KINASE_ATP"/>
    <property type="match status" value="1"/>
</dbReference>
<dbReference type="InterPro" id="IPR025287">
    <property type="entry name" value="WAK_GUB"/>
</dbReference>
<dbReference type="Gramene" id="XM_028356653.1">
    <property type="protein sequence ID" value="XP_028212454.1"/>
    <property type="gene ID" value="LOC114394973"/>
</dbReference>
<dbReference type="CDD" id="cd14066">
    <property type="entry name" value="STKc_IRAK"/>
    <property type="match status" value="1"/>
</dbReference>
<feature type="binding site" evidence="17">
    <location>
        <position position="373"/>
    </location>
    <ligand>
        <name>ATP</name>
        <dbReference type="ChEBI" id="CHEBI:30616"/>
    </ligand>
</feature>
<organism evidence="21">
    <name type="scientific">Glycine soja</name>
    <name type="common">Wild soybean</name>
    <dbReference type="NCBI Taxonomy" id="3848"/>
    <lineage>
        <taxon>Eukaryota</taxon>
        <taxon>Viridiplantae</taxon>
        <taxon>Streptophyta</taxon>
        <taxon>Embryophyta</taxon>
        <taxon>Tracheophyta</taxon>
        <taxon>Spermatophyta</taxon>
        <taxon>Magnoliopsida</taxon>
        <taxon>eudicotyledons</taxon>
        <taxon>Gunneridae</taxon>
        <taxon>Pentapetalae</taxon>
        <taxon>rosids</taxon>
        <taxon>fabids</taxon>
        <taxon>Fabales</taxon>
        <taxon>Fabaceae</taxon>
        <taxon>Papilionoideae</taxon>
        <taxon>50 kb inversion clade</taxon>
        <taxon>NPAAA clade</taxon>
        <taxon>indigoferoid/millettioid clade</taxon>
        <taxon>Phaseoleae</taxon>
        <taxon>Glycine</taxon>
        <taxon>Glycine subgen. Soja</taxon>
    </lineage>
</organism>
<comment type="catalytic activity">
    <reaction evidence="16">
        <text>L-seryl-[protein] + ATP = O-phospho-L-seryl-[protein] + ADP + H(+)</text>
        <dbReference type="Rhea" id="RHEA:17989"/>
        <dbReference type="Rhea" id="RHEA-COMP:9863"/>
        <dbReference type="Rhea" id="RHEA-COMP:11604"/>
        <dbReference type="ChEBI" id="CHEBI:15378"/>
        <dbReference type="ChEBI" id="CHEBI:29999"/>
        <dbReference type="ChEBI" id="CHEBI:30616"/>
        <dbReference type="ChEBI" id="CHEBI:83421"/>
        <dbReference type="ChEBI" id="CHEBI:456216"/>
        <dbReference type="EC" id="2.7.11.1"/>
    </reaction>
</comment>